<dbReference type="PROSITE" id="PS51910">
    <property type="entry name" value="GH18_2"/>
    <property type="match status" value="1"/>
</dbReference>
<evidence type="ECO:0000256" key="3">
    <source>
        <dbReference type="ARBA" id="ARBA00022801"/>
    </source>
</evidence>
<evidence type="ECO:0000313" key="10">
    <source>
        <dbReference type="EMBL" id="TFZ03699.1"/>
    </source>
</evidence>
<dbReference type="GO" id="GO:0005576">
    <property type="term" value="C:extracellular region"/>
    <property type="evidence" value="ECO:0007669"/>
    <property type="project" value="TreeGrafter"/>
</dbReference>
<dbReference type="GO" id="GO:0005975">
    <property type="term" value="P:carbohydrate metabolic process"/>
    <property type="evidence" value="ECO:0007669"/>
    <property type="project" value="InterPro"/>
</dbReference>
<dbReference type="PROSITE" id="PS01095">
    <property type="entry name" value="GH18_1"/>
    <property type="match status" value="1"/>
</dbReference>
<dbReference type="PANTHER" id="PTHR11177">
    <property type="entry name" value="CHITINASE"/>
    <property type="match status" value="1"/>
</dbReference>
<keyword evidence="5 6" id="KW-0326">Glycosidase</keyword>
<keyword evidence="4" id="KW-0624">Polysaccharide degradation</keyword>
<dbReference type="EMBL" id="SMLK01000002">
    <property type="protein sequence ID" value="TFZ03699.1"/>
    <property type="molecule type" value="Genomic_DNA"/>
</dbReference>
<evidence type="ECO:0000259" key="9">
    <source>
        <dbReference type="PROSITE" id="PS51910"/>
    </source>
</evidence>
<dbReference type="GO" id="GO:0008061">
    <property type="term" value="F:chitin binding"/>
    <property type="evidence" value="ECO:0007669"/>
    <property type="project" value="InterPro"/>
</dbReference>
<dbReference type="SUPFAM" id="SSF51445">
    <property type="entry name" value="(Trans)glycosidases"/>
    <property type="match status" value="1"/>
</dbReference>
<evidence type="ECO:0000256" key="1">
    <source>
        <dbReference type="ARBA" id="ARBA00000822"/>
    </source>
</evidence>
<protein>
    <recommendedName>
        <fullName evidence="2">chitinase</fullName>
        <ecNumber evidence="2">3.2.1.14</ecNumber>
    </recommendedName>
</protein>
<dbReference type="InterPro" id="IPR011583">
    <property type="entry name" value="Chitinase_II/V-like_cat"/>
</dbReference>
<dbReference type="GO" id="GO:0008843">
    <property type="term" value="F:endochitinase activity"/>
    <property type="evidence" value="ECO:0007669"/>
    <property type="project" value="UniProtKB-EC"/>
</dbReference>
<feature type="domain" description="GH18" evidence="9">
    <location>
        <begin position="85"/>
        <end position="467"/>
    </location>
</feature>
<keyword evidence="4" id="KW-0146">Chitin degradation</keyword>
<proteinExistence type="inferred from homology"/>
<dbReference type="InterPro" id="IPR006311">
    <property type="entry name" value="TAT_signal"/>
</dbReference>
<evidence type="ECO:0000256" key="5">
    <source>
        <dbReference type="ARBA" id="ARBA00023295"/>
    </source>
</evidence>
<reference evidence="10 11" key="1">
    <citation type="submission" date="2019-03" db="EMBL/GenBank/DDBJ databases">
        <title>Ramlibacter sp. 18x22-1, whole genome shotgun sequence.</title>
        <authorList>
            <person name="Zhang X."/>
            <person name="Feng G."/>
            <person name="Zhu H."/>
        </authorList>
    </citation>
    <scope>NUCLEOTIDE SEQUENCE [LARGE SCALE GENOMIC DNA]</scope>
    <source>
        <strain evidence="10 11">18x22-1</strain>
    </source>
</reference>
<comment type="similarity">
    <text evidence="7">Belongs to the glycosyl hydrolase 18 family.</text>
</comment>
<keyword evidence="4" id="KW-0119">Carbohydrate metabolism</keyword>
<feature type="compositionally biased region" description="Pro residues" evidence="8">
    <location>
        <begin position="71"/>
        <end position="80"/>
    </location>
</feature>
<dbReference type="EC" id="3.2.1.14" evidence="2"/>
<organism evidence="10 11">
    <name type="scientific">Ramlibacter humi</name>
    <dbReference type="NCBI Taxonomy" id="2530451"/>
    <lineage>
        <taxon>Bacteria</taxon>
        <taxon>Pseudomonadati</taxon>
        <taxon>Pseudomonadota</taxon>
        <taxon>Betaproteobacteria</taxon>
        <taxon>Burkholderiales</taxon>
        <taxon>Comamonadaceae</taxon>
        <taxon>Ramlibacter</taxon>
    </lineage>
</organism>
<dbReference type="GO" id="GO:0006032">
    <property type="term" value="P:chitin catabolic process"/>
    <property type="evidence" value="ECO:0007669"/>
    <property type="project" value="UniProtKB-KW"/>
</dbReference>
<dbReference type="OrthoDB" id="1153097at2"/>
<evidence type="ECO:0000256" key="4">
    <source>
        <dbReference type="ARBA" id="ARBA00023024"/>
    </source>
</evidence>
<dbReference type="AlphaFoldDB" id="A0A4Z0C0D8"/>
<gene>
    <name evidence="10" type="ORF">EZ216_08540</name>
</gene>
<feature type="region of interest" description="Disordered" evidence="8">
    <location>
        <begin position="53"/>
        <end position="80"/>
    </location>
</feature>
<keyword evidence="11" id="KW-1185">Reference proteome</keyword>
<dbReference type="Pfam" id="PF00704">
    <property type="entry name" value="Glyco_hydro_18"/>
    <property type="match status" value="1"/>
</dbReference>
<name>A0A4Z0C0D8_9BURK</name>
<keyword evidence="3 6" id="KW-0378">Hydrolase</keyword>
<dbReference type="Proteomes" id="UP000297839">
    <property type="component" value="Unassembled WGS sequence"/>
</dbReference>
<evidence type="ECO:0000313" key="11">
    <source>
        <dbReference type="Proteomes" id="UP000297839"/>
    </source>
</evidence>
<dbReference type="SMART" id="SM00636">
    <property type="entry name" value="Glyco_18"/>
    <property type="match status" value="1"/>
</dbReference>
<sequence>MPRACALGRLRPPSYGAWRAPVLISMKRRHLLQGTGASALSVLVSACGGGGAGGGSPQAPAATPDHVAGPAPGPSPGPGPGPRLPWVTAYYAGYFWQVGELQQPQYVDMTAMTHYVFARCAPGGGSLGGAGGDLVYGAGTAAEADNPFGPGFIALGDPGNRSVETFLLDRARAAGTKALLMVGGMGDGAGWELSTNAANRARFVGNLLDYLDAHGYDGVDIDWEDNLDTTACRDQLRLLLQDLRAASPLRARWASSPLIITFPGYALNMNTDAVEPWKVEIASLVDQYNLMSYGMAYDAPGWATTFFCAIGGETVNTPMDLETSIAAYVAAGVPADKLGIGIGFYGIAYPPPLDGPRQLIPPGVFVESNDLDWCYRNMVARGYLSAGTEVWDSQAQMHYRSYPGGFTPAGGGYTAGMTSYEDPASIAAKGAWVRSRGLGGAIVWLVNYGTTDGVDNPLMDAVKAAFR</sequence>
<evidence type="ECO:0000256" key="7">
    <source>
        <dbReference type="RuleBase" id="RU004453"/>
    </source>
</evidence>
<dbReference type="PROSITE" id="PS51318">
    <property type="entry name" value="TAT"/>
    <property type="match status" value="1"/>
</dbReference>
<dbReference type="PANTHER" id="PTHR11177:SF317">
    <property type="entry name" value="CHITINASE 12-RELATED"/>
    <property type="match status" value="1"/>
</dbReference>
<dbReference type="InterPro" id="IPR017853">
    <property type="entry name" value="GH"/>
</dbReference>
<comment type="catalytic activity">
    <reaction evidence="1">
        <text>Random endo-hydrolysis of N-acetyl-beta-D-glucosaminide (1-&gt;4)-beta-linkages in chitin and chitodextrins.</text>
        <dbReference type="EC" id="3.2.1.14"/>
    </reaction>
</comment>
<evidence type="ECO:0000256" key="8">
    <source>
        <dbReference type="SAM" id="MobiDB-lite"/>
    </source>
</evidence>
<evidence type="ECO:0000256" key="2">
    <source>
        <dbReference type="ARBA" id="ARBA00012729"/>
    </source>
</evidence>
<accession>A0A4Z0C0D8</accession>
<dbReference type="InterPro" id="IPR001579">
    <property type="entry name" value="Glyco_hydro_18_chit_AS"/>
</dbReference>
<dbReference type="Gene3D" id="3.20.20.80">
    <property type="entry name" value="Glycosidases"/>
    <property type="match status" value="1"/>
</dbReference>
<dbReference type="InterPro" id="IPR001223">
    <property type="entry name" value="Glyco_hydro18_cat"/>
</dbReference>
<dbReference type="InterPro" id="IPR029070">
    <property type="entry name" value="Chitinase_insertion_sf"/>
</dbReference>
<evidence type="ECO:0000256" key="6">
    <source>
        <dbReference type="RuleBase" id="RU000489"/>
    </source>
</evidence>
<dbReference type="InterPro" id="IPR050314">
    <property type="entry name" value="Glycosyl_Hydrlase_18"/>
</dbReference>
<comment type="caution">
    <text evidence="10">The sequence shown here is derived from an EMBL/GenBank/DDBJ whole genome shotgun (WGS) entry which is preliminary data.</text>
</comment>
<dbReference type="Gene3D" id="3.10.50.10">
    <property type="match status" value="1"/>
</dbReference>